<reference evidence="6" key="1">
    <citation type="submission" date="2014-03" db="EMBL/GenBank/DDBJ databases">
        <authorList>
            <person name="Aksoy S."/>
            <person name="Warren W."/>
            <person name="Wilson R.K."/>
        </authorList>
    </citation>
    <scope>NUCLEOTIDE SEQUENCE [LARGE SCALE GENOMIC DNA]</scope>
    <source>
        <strain evidence="6">IAEA</strain>
    </source>
</reference>
<dbReference type="Pfam" id="PF00061">
    <property type="entry name" value="Lipocalin"/>
    <property type="match status" value="1"/>
</dbReference>
<sequence>MLGRLSALLLVVCVSSAWGIPFLRECTNVKVVENFNLDKFMGTWYVYSGYPAVHNAEQKCQTEVYEKKAENIVEMKSSSYYTKTGSFDTYKTSARYAAPAKFAMTFNQEFPNQPNYFVLGTDYEHYAVIYNCMEFDKPAHTEMLWILTRERVPQAEYVHAAEEIVKEHHFPTNALFPIDQRSCLANQHKQL</sequence>
<dbReference type="EnsemblMetazoa" id="GBRI000512-RA">
    <property type="protein sequence ID" value="GBRI000512-PA"/>
    <property type="gene ID" value="GBRI000512"/>
</dbReference>
<keyword evidence="6" id="KW-1185">Reference proteome</keyword>
<feature type="chain" id="PRO_5013437736" description="Lipocalin/cytosolic fatty-acid binding domain-containing protein" evidence="3">
    <location>
        <begin position="20"/>
        <end position="191"/>
    </location>
</feature>
<evidence type="ECO:0000259" key="4">
    <source>
        <dbReference type="Pfam" id="PF00061"/>
    </source>
</evidence>
<dbReference type="InterPro" id="IPR012674">
    <property type="entry name" value="Calycin"/>
</dbReference>
<dbReference type="PIRSF" id="PIRSF036893">
    <property type="entry name" value="Lipocalin_ApoD"/>
    <property type="match status" value="1"/>
</dbReference>
<reference evidence="5" key="2">
    <citation type="submission" date="2020-05" db="UniProtKB">
        <authorList>
            <consortium name="EnsemblMetazoa"/>
        </authorList>
    </citation>
    <scope>IDENTIFICATION</scope>
    <source>
        <strain evidence="5">IAEA</strain>
    </source>
</reference>
<evidence type="ECO:0000256" key="2">
    <source>
        <dbReference type="ARBA" id="ARBA00023157"/>
    </source>
</evidence>
<keyword evidence="3" id="KW-0732">Signal</keyword>
<dbReference type="AlphaFoldDB" id="A0A1A9VZK4"/>
<dbReference type="GO" id="GO:0000302">
    <property type="term" value="P:response to reactive oxygen species"/>
    <property type="evidence" value="ECO:0007669"/>
    <property type="project" value="TreeGrafter"/>
</dbReference>
<protein>
    <recommendedName>
        <fullName evidence="4">Lipocalin/cytosolic fatty-acid binding domain-containing protein</fullName>
    </recommendedName>
</protein>
<dbReference type="PANTHER" id="PTHR10612:SF34">
    <property type="entry name" value="APOLIPOPROTEIN D"/>
    <property type="match status" value="1"/>
</dbReference>
<accession>A0A1A9VZK4</accession>
<evidence type="ECO:0000256" key="1">
    <source>
        <dbReference type="ARBA" id="ARBA00006889"/>
    </source>
</evidence>
<dbReference type="InterPro" id="IPR000566">
    <property type="entry name" value="Lipocln_cytosolic_FA-bd_dom"/>
</dbReference>
<name>A0A1A9VZK4_9MUSC</name>
<evidence type="ECO:0000313" key="6">
    <source>
        <dbReference type="Proteomes" id="UP000091820"/>
    </source>
</evidence>
<dbReference type="GO" id="GO:0031409">
    <property type="term" value="F:pigment binding"/>
    <property type="evidence" value="ECO:0007669"/>
    <property type="project" value="InterPro"/>
</dbReference>
<feature type="domain" description="Lipocalin/cytosolic fatty-acid binding" evidence="4">
    <location>
        <begin position="42"/>
        <end position="181"/>
    </location>
</feature>
<dbReference type="InterPro" id="IPR003057">
    <property type="entry name" value="Invtbrt_color"/>
</dbReference>
<comment type="similarity">
    <text evidence="1 3">Belongs to the calycin superfamily. Lipocalin family.</text>
</comment>
<dbReference type="GO" id="GO:0006629">
    <property type="term" value="P:lipid metabolic process"/>
    <property type="evidence" value="ECO:0007669"/>
    <property type="project" value="TreeGrafter"/>
</dbReference>
<organism evidence="5 6">
    <name type="scientific">Glossina brevipalpis</name>
    <dbReference type="NCBI Taxonomy" id="37001"/>
    <lineage>
        <taxon>Eukaryota</taxon>
        <taxon>Metazoa</taxon>
        <taxon>Ecdysozoa</taxon>
        <taxon>Arthropoda</taxon>
        <taxon>Hexapoda</taxon>
        <taxon>Insecta</taxon>
        <taxon>Pterygota</taxon>
        <taxon>Neoptera</taxon>
        <taxon>Endopterygota</taxon>
        <taxon>Diptera</taxon>
        <taxon>Brachycera</taxon>
        <taxon>Muscomorpha</taxon>
        <taxon>Hippoboscoidea</taxon>
        <taxon>Glossinidae</taxon>
        <taxon>Glossina</taxon>
    </lineage>
</organism>
<dbReference type="PANTHER" id="PTHR10612">
    <property type="entry name" value="APOLIPOPROTEIN D"/>
    <property type="match status" value="1"/>
</dbReference>
<proteinExistence type="inferred from homology"/>
<dbReference type="SUPFAM" id="SSF50814">
    <property type="entry name" value="Lipocalins"/>
    <property type="match status" value="1"/>
</dbReference>
<dbReference type="VEuPathDB" id="VectorBase:GBRI000512"/>
<dbReference type="Proteomes" id="UP000091820">
    <property type="component" value="Unassembled WGS sequence"/>
</dbReference>
<dbReference type="GO" id="GO:0005737">
    <property type="term" value="C:cytoplasm"/>
    <property type="evidence" value="ECO:0007669"/>
    <property type="project" value="TreeGrafter"/>
</dbReference>
<evidence type="ECO:0000313" key="5">
    <source>
        <dbReference type="EnsemblMetazoa" id="GBRI000512-PA"/>
    </source>
</evidence>
<dbReference type="PRINTS" id="PR01273">
    <property type="entry name" value="INVTBRTCOLOR"/>
</dbReference>
<feature type="signal peptide" evidence="3">
    <location>
        <begin position="1"/>
        <end position="19"/>
    </location>
</feature>
<evidence type="ECO:0000256" key="3">
    <source>
        <dbReference type="PIRNR" id="PIRNR036893"/>
    </source>
</evidence>
<keyword evidence="2" id="KW-1015">Disulfide bond</keyword>
<dbReference type="InterPro" id="IPR022271">
    <property type="entry name" value="Lipocalin_ApoD"/>
</dbReference>
<dbReference type="Gene3D" id="2.40.128.20">
    <property type="match status" value="1"/>
</dbReference>